<dbReference type="InterPro" id="IPR001077">
    <property type="entry name" value="COMT_C"/>
</dbReference>
<dbReference type="InterPro" id="IPR012967">
    <property type="entry name" value="COMT_dimerisation"/>
</dbReference>
<dbReference type="PROSITE" id="PS51683">
    <property type="entry name" value="SAM_OMT_II"/>
    <property type="match status" value="1"/>
</dbReference>
<dbReference type="Pfam" id="PF08100">
    <property type="entry name" value="Dimerisation"/>
    <property type="match status" value="1"/>
</dbReference>
<keyword evidence="1" id="KW-0489">Methyltransferase</keyword>
<dbReference type="GO" id="GO:0008171">
    <property type="term" value="F:O-methyltransferase activity"/>
    <property type="evidence" value="ECO:0007669"/>
    <property type="project" value="InterPro"/>
</dbReference>
<dbReference type="Pfam" id="PF00891">
    <property type="entry name" value="Methyltransf_2"/>
    <property type="match status" value="1"/>
</dbReference>
<feature type="domain" description="O-methyltransferase dimerisation" evidence="5">
    <location>
        <begin position="57"/>
        <end position="127"/>
    </location>
</feature>
<sequence length="403" mass="44904">MTTADQLISNLKGIDATSFANDAERIRARDAIFEAFRRHKSPWDIAWDHNWVNPAINACIKTLSDAGVFTKWAEAGGEPITCSQLENLTGADALLIRRMMRALAGQCLVTEVGHDTYARTPWAKALTGNPPFACLYGATYHEVMGPGFVALPSYLKKTNYRNPTDCNDCNLQFWRGQPGNLFDFIQSNPLLRSDFNDAMVIHSQSNLMPWVDVYPTETIIAAAEARPTQTRPLVVDVGGGKGHDLKKFLATHRGHVPAGSLVLLDLPEMLKDVDVEFEGGSAIIVQTHDFFNPYPDSVKGARAYFMHTVLHDWPDETARQILQQLVPAMEKGYSRLLIHEHVVSSERPSARVTVLDITMMAFLAAAERTEEQWRDLVESVGLRVVKIWRTVQGTDSIVEAEVS</sequence>
<dbReference type="InterPro" id="IPR029063">
    <property type="entry name" value="SAM-dependent_MTases_sf"/>
</dbReference>
<dbReference type="PANTHER" id="PTHR43712">
    <property type="entry name" value="PUTATIVE (AFU_ORTHOLOGUE AFUA_4G14580)-RELATED"/>
    <property type="match status" value="1"/>
</dbReference>
<dbReference type="PANTHER" id="PTHR43712:SF1">
    <property type="entry name" value="HYPOTHETICAL O-METHYLTRANSFERASE (EUROFUNG)-RELATED"/>
    <property type="match status" value="1"/>
</dbReference>
<evidence type="ECO:0000259" key="4">
    <source>
        <dbReference type="Pfam" id="PF00891"/>
    </source>
</evidence>
<dbReference type="EMBL" id="JAHCVI010000001">
    <property type="protein sequence ID" value="KAG7294536.1"/>
    <property type="molecule type" value="Genomic_DNA"/>
</dbReference>
<dbReference type="SUPFAM" id="SSF46785">
    <property type="entry name" value="Winged helix' DNA-binding domain"/>
    <property type="match status" value="1"/>
</dbReference>
<evidence type="ECO:0000256" key="3">
    <source>
        <dbReference type="ARBA" id="ARBA00022691"/>
    </source>
</evidence>
<organism evidence="6 7">
    <name type="scientific">Staphylotrichum longicolle</name>
    <dbReference type="NCBI Taxonomy" id="669026"/>
    <lineage>
        <taxon>Eukaryota</taxon>
        <taxon>Fungi</taxon>
        <taxon>Dikarya</taxon>
        <taxon>Ascomycota</taxon>
        <taxon>Pezizomycotina</taxon>
        <taxon>Sordariomycetes</taxon>
        <taxon>Sordariomycetidae</taxon>
        <taxon>Sordariales</taxon>
        <taxon>Chaetomiaceae</taxon>
        <taxon>Staphylotrichum</taxon>
    </lineage>
</organism>
<reference evidence="6" key="1">
    <citation type="submission" date="2023-02" db="EMBL/GenBank/DDBJ databases">
        <authorList>
            <person name="Palmer J.M."/>
        </authorList>
    </citation>
    <scope>NUCLEOTIDE SEQUENCE</scope>
    <source>
        <strain evidence="6">FW57</strain>
    </source>
</reference>
<keyword evidence="7" id="KW-1185">Reference proteome</keyword>
<evidence type="ECO:0000256" key="1">
    <source>
        <dbReference type="ARBA" id="ARBA00022603"/>
    </source>
</evidence>
<keyword evidence="3" id="KW-0949">S-adenosyl-L-methionine</keyword>
<proteinExistence type="predicted"/>
<accession>A0AAD4F759</accession>
<dbReference type="SUPFAM" id="SSF53335">
    <property type="entry name" value="S-adenosyl-L-methionine-dependent methyltransferases"/>
    <property type="match status" value="1"/>
</dbReference>
<dbReference type="InterPro" id="IPR036390">
    <property type="entry name" value="WH_DNA-bd_sf"/>
</dbReference>
<evidence type="ECO:0000256" key="2">
    <source>
        <dbReference type="ARBA" id="ARBA00022679"/>
    </source>
</evidence>
<dbReference type="InterPro" id="IPR036388">
    <property type="entry name" value="WH-like_DNA-bd_sf"/>
</dbReference>
<dbReference type="GO" id="GO:0032259">
    <property type="term" value="P:methylation"/>
    <property type="evidence" value="ECO:0007669"/>
    <property type="project" value="UniProtKB-KW"/>
</dbReference>
<dbReference type="Gene3D" id="3.40.50.150">
    <property type="entry name" value="Vaccinia Virus protein VP39"/>
    <property type="match status" value="1"/>
</dbReference>
<dbReference type="InterPro" id="IPR016461">
    <property type="entry name" value="COMT-like"/>
</dbReference>
<evidence type="ECO:0000259" key="5">
    <source>
        <dbReference type="Pfam" id="PF08100"/>
    </source>
</evidence>
<evidence type="ECO:0000313" key="6">
    <source>
        <dbReference type="EMBL" id="KAG7294536.1"/>
    </source>
</evidence>
<protein>
    <recommendedName>
        <fullName evidence="8">O-methyltransferase domain-containing protein</fullName>
    </recommendedName>
</protein>
<evidence type="ECO:0000313" key="7">
    <source>
        <dbReference type="Proteomes" id="UP001197093"/>
    </source>
</evidence>
<keyword evidence="2" id="KW-0808">Transferase</keyword>
<dbReference type="Proteomes" id="UP001197093">
    <property type="component" value="Unassembled WGS sequence"/>
</dbReference>
<dbReference type="Gene3D" id="1.10.10.10">
    <property type="entry name" value="Winged helix-like DNA-binding domain superfamily/Winged helix DNA-binding domain"/>
    <property type="match status" value="1"/>
</dbReference>
<feature type="domain" description="O-methyltransferase C-terminal" evidence="4">
    <location>
        <begin position="229"/>
        <end position="382"/>
    </location>
</feature>
<evidence type="ECO:0008006" key="8">
    <source>
        <dbReference type="Google" id="ProtNLM"/>
    </source>
</evidence>
<comment type="caution">
    <text evidence="6">The sequence shown here is derived from an EMBL/GenBank/DDBJ whole genome shotgun (WGS) entry which is preliminary data.</text>
</comment>
<name>A0AAD4F759_9PEZI</name>
<dbReference type="AlphaFoldDB" id="A0AAD4F759"/>
<gene>
    <name evidence="6" type="ORF">NEMBOFW57_004611</name>
</gene>